<dbReference type="Proteomes" id="UP000249757">
    <property type="component" value="Unassembled WGS sequence"/>
</dbReference>
<dbReference type="InterPro" id="IPR046539">
    <property type="entry name" value="DUF6604"/>
</dbReference>
<evidence type="ECO:0000313" key="4">
    <source>
        <dbReference type="Proteomes" id="UP000249757"/>
    </source>
</evidence>
<evidence type="ECO:0000313" key="3">
    <source>
        <dbReference type="EMBL" id="KAI1516289.1"/>
    </source>
</evidence>
<feature type="domain" description="DUF4246" evidence="1">
    <location>
        <begin position="389"/>
        <end position="426"/>
    </location>
</feature>
<organism evidence="3 4">
    <name type="scientific">Pyrenophora tritici-repentis</name>
    <dbReference type="NCBI Taxonomy" id="45151"/>
    <lineage>
        <taxon>Eukaryota</taxon>
        <taxon>Fungi</taxon>
        <taxon>Dikarya</taxon>
        <taxon>Ascomycota</taxon>
        <taxon>Pezizomycotina</taxon>
        <taxon>Dothideomycetes</taxon>
        <taxon>Pleosporomycetidae</taxon>
        <taxon>Pleosporales</taxon>
        <taxon>Pleosporineae</taxon>
        <taxon>Pleosporaceae</taxon>
        <taxon>Pyrenophora</taxon>
    </lineage>
</organism>
<dbReference type="InterPro" id="IPR049192">
    <property type="entry name" value="DUF4246_C"/>
</dbReference>
<dbReference type="Pfam" id="PF20253">
    <property type="entry name" value="DUF6604"/>
    <property type="match status" value="1"/>
</dbReference>
<dbReference type="AlphaFoldDB" id="A0A317ACD6"/>
<dbReference type="Pfam" id="PF14033">
    <property type="entry name" value="DUF4246"/>
    <property type="match status" value="1"/>
</dbReference>
<dbReference type="EMBL" id="NRDI02000005">
    <property type="protein sequence ID" value="KAI1516289.1"/>
    <property type="molecule type" value="Genomic_DNA"/>
</dbReference>
<feature type="domain" description="DUF6604" evidence="2">
    <location>
        <begin position="22"/>
        <end position="243"/>
    </location>
</feature>
<reference evidence="4" key="1">
    <citation type="journal article" date="2022" name="Microb. Genom.">
        <title>A global pangenome for the wheat fungal pathogen Pyrenophora tritici-repentis and prediction of effector protein structural homology.</title>
        <authorList>
            <person name="Moolhuijzen P.M."/>
            <person name="See P.T."/>
            <person name="Shi G."/>
            <person name="Powell H.R."/>
            <person name="Cockram J."/>
            <person name="Jorgensen L.N."/>
            <person name="Benslimane H."/>
            <person name="Strelkov S.E."/>
            <person name="Turner J."/>
            <person name="Liu Z."/>
            <person name="Moffat C.S."/>
        </authorList>
    </citation>
    <scope>NUCLEOTIDE SEQUENCE [LARGE SCALE GENOMIC DNA]</scope>
</reference>
<protein>
    <submittedName>
        <fullName evidence="3">DUF4246 containing protein</fullName>
    </submittedName>
</protein>
<comment type="caution">
    <text evidence="3">The sequence shown here is derived from an EMBL/GenBank/DDBJ whole genome shotgun (WGS) entry which is preliminary data.</text>
</comment>
<gene>
    <name evidence="3" type="ORF">Ptr86124_004826</name>
</gene>
<name>A0A317ACD6_9PLEO</name>
<evidence type="ECO:0000259" key="2">
    <source>
        <dbReference type="Pfam" id="PF20253"/>
    </source>
</evidence>
<evidence type="ECO:0000259" key="1">
    <source>
        <dbReference type="Pfam" id="PF14033"/>
    </source>
</evidence>
<accession>A0A317ACD6</accession>
<proteinExistence type="predicted"/>
<sequence>MAPPNSSGKDERLPASLFTVYQTYKRGTSIVIGWLIAADTGSPKDHRTTDNAASTDTVTVKQLLESAQKASHEKRVPPNTVHDAFKIVLVNHTRLTRYYESLSSISSETKASTVCHKVFNETLAQAYNILFAKPKTSKRSQKKKISTASEANPPISSNSFEALSAVIEQEVDFELTASQFWDSEITQTTEPPTILNDTIADAVAMHTFVGELQTFVTKIKEIWKSAASGELPLAVAGWLTNVGHRYLLLWEEYSPQHSNLWKDQTGWSLVSQGRWIGPDEDFIWSVNVPELARLGKTDEFLEFTHGHGLAWARSKIEQFRIELRDDNSSLTCTKLTEFFKFEVYFTRLSEEHALQQEFADATCHRLASKKKMNSKEHIAILNEIIHKRQHRVSSFKLTDPTKPGYVGFIALYLVDSTANIPPQQMDSYIDSLLGTDRKTKEESTAKLLPDLVQLLVDKGATGITDDRQGRLPRKLWNWVGDGFEEDDHMLPLTQEGRPFKQSLLECVLAFAKAGHKGKL</sequence>
<keyword evidence="4" id="KW-1185">Reference proteome</keyword>